<evidence type="ECO:0000313" key="2">
    <source>
        <dbReference type="Proteomes" id="UP001501821"/>
    </source>
</evidence>
<name>A0ABP7I8M5_9ACTN</name>
<accession>A0ABP7I8M5</accession>
<keyword evidence="2" id="KW-1185">Reference proteome</keyword>
<dbReference type="EMBL" id="BAABAH010000003">
    <property type="protein sequence ID" value="GAA3812265.1"/>
    <property type="molecule type" value="Genomic_DNA"/>
</dbReference>
<reference evidence="2" key="1">
    <citation type="journal article" date="2019" name="Int. J. Syst. Evol. Microbiol.">
        <title>The Global Catalogue of Microorganisms (GCM) 10K type strain sequencing project: providing services to taxonomists for standard genome sequencing and annotation.</title>
        <authorList>
            <consortium name="The Broad Institute Genomics Platform"/>
            <consortium name="The Broad Institute Genome Sequencing Center for Infectious Disease"/>
            <person name="Wu L."/>
            <person name="Ma J."/>
        </authorList>
    </citation>
    <scope>NUCLEOTIDE SEQUENCE [LARGE SCALE GENOMIC DNA]</scope>
    <source>
        <strain evidence="2">JCM 16953</strain>
    </source>
</reference>
<dbReference type="Proteomes" id="UP001501821">
    <property type="component" value="Unassembled WGS sequence"/>
</dbReference>
<evidence type="ECO:0000313" key="1">
    <source>
        <dbReference type="EMBL" id="GAA3812265.1"/>
    </source>
</evidence>
<protein>
    <submittedName>
        <fullName evidence="1">Uncharacterized protein</fullName>
    </submittedName>
</protein>
<sequence length="111" mass="11495">MSSSAVDPPYVDRFLATAEAVAQERPEVDLDMAREVFLEAATLLHNGLVLDGLDDHDAEAVVAGLCADLVAADPGAAIRARSQAALELPGALHEPAAVSAAYLIAVATFQL</sequence>
<comment type="caution">
    <text evidence="1">The sequence shown here is derived from an EMBL/GenBank/DDBJ whole genome shotgun (WGS) entry which is preliminary data.</text>
</comment>
<dbReference type="RefSeq" id="WP_344773604.1">
    <property type="nucleotide sequence ID" value="NZ_BAABAH010000003.1"/>
</dbReference>
<organism evidence="1 2">
    <name type="scientific">Nocardioides panacisoli</name>
    <dbReference type="NCBI Taxonomy" id="627624"/>
    <lineage>
        <taxon>Bacteria</taxon>
        <taxon>Bacillati</taxon>
        <taxon>Actinomycetota</taxon>
        <taxon>Actinomycetes</taxon>
        <taxon>Propionibacteriales</taxon>
        <taxon>Nocardioidaceae</taxon>
        <taxon>Nocardioides</taxon>
    </lineage>
</organism>
<gene>
    <name evidence="1" type="ORF">GCM10022242_13490</name>
</gene>
<proteinExistence type="predicted"/>